<dbReference type="WBParaSite" id="Gr19_v10_g8726.t1">
    <property type="protein sequence ID" value="Gr19_v10_g8726.t1"/>
    <property type="gene ID" value="Gr19_v10_g8726"/>
</dbReference>
<protein>
    <submittedName>
        <fullName evidence="2">Uncharacterized protein</fullName>
    </submittedName>
</protein>
<organism evidence="1 2">
    <name type="scientific">Globodera rostochiensis</name>
    <name type="common">Golden nematode worm</name>
    <name type="synonym">Heterodera rostochiensis</name>
    <dbReference type="NCBI Taxonomy" id="31243"/>
    <lineage>
        <taxon>Eukaryota</taxon>
        <taxon>Metazoa</taxon>
        <taxon>Ecdysozoa</taxon>
        <taxon>Nematoda</taxon>
        <taxon>Chromadorea</taxon>
        <taxon>Rhabditida</taxon>
        <taxon>Tylenchina</taxon>
        <taxon>Tylenchomorpha</taxon>
        <taxon>Tylenchoidea</taxon>
        <taxon>Heteroderidae</taxon>
        <taxon>Heteroderinae</taxon>
        <taxon>Globodera</taxon>
    </lineage>
</organism>
<sequence length="225" mass="25557">MNFRRESTANKTTKFIHDYVEKVIDDLPAPIPLKPGDRVDESTNAVLLPQNWHNLSLKELMQFKIAPNIYPELVQQEEDPSLKWSKRRRLEEPAHGFKGRFKETAALYGKILTKLVPPCPATINAIELLEAKIRRLLLNCSLEPSLTRKCGDNGPETASTSANLPTVGSFAASSLFQRCIVPENVRHSSDYALLRKRIFRLFFLPLLMRRAIKTNEDEDGSVELT</sequence>
<dbReference type="Proteomes" id="UP000887572">
    <property type="component" value="Unplaced"/>
</dbReference>
<evidence type="ECO:0000313" key="2">
    <source>
        <dbReference type="WBParaSite" id="Gr19_v10_g8726.t1"/>
    </source>
</evidence>
<keyword evidence="1" id="KW-1185">Reference proteome</keyword>
<proteinExistence type="predicted"/>
<accession>A0A914IBP5</accession>
<dbReference type="AlphaFoldDB" id="A0A914IBP5"/>
<name>A0A914IBP5_GLORO</name>
<reference evidence="2" key="1">
    <citation type="submission" date="2022-11" db="UniProtKB">
        <authorList>
            <consortium name="WormBaseParasite"/>
        </authorList>
    </citation>
    <scope>IDENTIFICATION</scope>
</reference>
<evidence type="ECO:0000313" key="1">
    <source>
        <dbReference type="Proteomes" id="UP000887572"/>
    </source>
</evidence>